<reference evidence="2 3" key="1">
    <citation type="submission" date="2011-11" db="EMBL/GenBank/DDBJ databases">
        <title>Improved High-Quality Draft sequence of Beggiatoa alba B18lD.</title>
        <authorList>
            <consortium name="US DOE Joint Genome Institute"/>
            <person name="Lucas S."/>
            <person name="Han J."/>
            <person name="Lapidus A."/>
            <person name="Cheng J.-F."/>
            <person name="Goodwin L."/>
            <person name="Pitluck S."/>
            <person name="Peters L."/>
            <person name="Mikhailova N."/>
            <person name="Held B."/>
            <person name="Detter J.C."/>
            <person name="Han C."/>
            <person name="Tapia R."/>
            <person name="Land M."/>
            <person name="Hauser L."/>
            <person name="Kyrpides N."/>
            <person name="Ivanova N."/>
            <person name="Pagani I."/>
            <person name="Samuel K."/>
            <person name="Teske A."/>
            <person name="Mueller J."/>
            <person name="Woyke T."/>
        </authorList>
    </citation>
    <scope>NUCLEOTIDE SEQUENCE [LARGE SCALE GENOMIC DNA]</scope>
    <source>
        <strain evidence="2 3">B18LD</strain>
    </source>
</reference>
<organism evidence="2 3">
    <name type="scientific">Beggiatoa alba B18LD</name>
    <dbReference type="NCBI Taxonomy" id="395493"/>
    <lineage>
        <taxon>Bacteria</taxon>
        <taxon>Pseudomonadati</taxon>
        <taxon>Pseudomonadota</taxon>
        <taxon>Gammaproteobacteria</taxon>
        <taxon>Thiotrichales</taxon>
        <taxon>Thiotrichaceae</taxon>
        <taxon>Beggiatoa</taxon>
    </lineage>
</organism>
<dbReference type="AlphaFoldDB" id="I3CFF4"/>
<name>I3CFF4_9GAMM</name>
<keyword evidence="3" id="KW-1185">Reference proteome</keyword>
<proteinExistence type="predicted"/>
<dbReference type="HOGENOM" id="CLU_805772_0_0_6"/>
<evidence type="ECO:0000256" key="1">
    <source>
        <dbReference type="SAM" id="MobiDB-lite"/>
    </source>
</evidence>
<protein>
    <recommendedName>
        <fullName evidence="4">Helix-turn-helix domain-containing protein</fullName>
    </recommendedName>
</protein>
<gene>
    <name evidence="2" type="ORF">BegalDRAFT_1459</name>
</gene>
<accession>I3CFF4</accession>
<dbReference type="OrthoDB" id="9149570at2"/>
<sequence length="344" mass="39441">MSNEMQGIIRVAHRERFTCIDNRLIKDTRLSRDARMLACEILTNRNDWRISIAYLVMHGQEGKHAVKRMIKELIKYGYLWMSDKDLRNEKGQFCGKQYVLYEHWSLNPHFNPEELEATEPEEVETEEANEDLFEAVESEAVEEVNEIEEPEEVETALVFEGGTKNYSNATKEKIRALLADCPKAQDVLDEVSYRLVKGKVKNVMGLLTHLKHLALKGEFVPTHQFKRQQGGNAYKPFKSEPVRTESTEPVKPEQKPICNPVKPDLTSIKRLNSPDVDMGGLVLRHPLANENKIKVLSVLNGVADLRERQRILDEAFSKFASGEGSFMKLLENVKQQYREMGVSP</sequence>
<dbReference type="STRING" id="395493.BegalDRAFT_1459"/>
<dbReference type="Proteomes" id="UP000005744">
    <property type="component" value="Unassembled WGS sequence"/>
</dbReference>
<evidence type="ECO:0000313" key="2">
    <source>
        <dbReference type="EMBL" id="EIJ42347.1"/>
    </source>
</evidence>
<evidence type="ECO:0008006" key="4">
    <source>
        <dbReference type="Google" id="ProtNLM"/>
    </source>
</evidence>
<evidence type="ECO:0000313" key="3">
    <source>
        <dbReference type="Proteomes" id="UP000005744"/>
    </source>
</evidence>
<dbReference type="EMBL" id="JH600070">
    <property type="protein sequence ID" value="EIJ42347.1"/>
    <property type="molecule type" value="Genomic_DNA"/>
</dbReference>
<dbReference type="RefSeq" id="WP_002685198.1">
    <property type="nucleotide sequence ID" value="NZ_JH600070.1"/>
</dbReference>
<feature type="compositionally biased region" description="Basic and acidic residues" evidence="1">
    <location>
        <begin position="237"/>
        <end position="254"/>
    </location>
</feature>
<feature type="region of interest" description="Disordered" evidence="1">
    <location>
        <begin position="230"/>
        <end position="256"/>
    </location>
</feature>